<gene>
    <name evidence="2" type="ORF">FLP08_05660</name>
</gene>
<sequence>MKKSTALHLVNSEFSSAELNHRNTSFSNLIGGKLRWWMNIKLDRFRETINIILVDKEEIFWLQIPANTFTDIESNFKIWEAKNAVDIHISADRNDRYMKDIASGGFLIDFKSFVKERIAIPAEYIQEESTESNKPIRRRASVNLPKIGQKILLHNQSNISYKSLFEKYLEGATRITIQDPYIRYHHQFENLVEFCQILEDVKQDNADLHFELVTWNSEEFKDNSREYLKSLKDSLNESGINFTYKFEDKHDRFIQTDTGWKIILGRGLDIFHKVNSKISLAHRDQTKRRCKACEITYLRV</sequence>
<organism evidence="2 3">
    <name type="scientific">Christiangramia aestuarii</name>
    <dbReference type="NCBI Taxonomy" id="1028746"/>
    <lineage>
        <taxon>Bacteria</taxon>
        <taxon>Pseudomonadati</taxon>
        <taxon>Bacteroidota</taxon>
        <taxon>Flavobacteriia</taxon>
        <taxon>Flavobacteriales</taxon>
        <taxon>Flavobacteriaceae</taxon>
        <taxon>Christiangramia</taxon>
    </lineage>
</organism>
<evidence type="ECO:0000259" key="1">
    <source>
        <dbReference type="Pfam" id="PF16565"/>
    </source>
</evidence>
<evidence type="ECO:0000313" key="2">
    <source>
        <dbReference type="EMBL" id="MUP42051.1"/>
    </source>
</evidence>
<dbReference type="AlphaFoldDB" id="A0A7K1LN25"/>
<accession>A0A7K1LN25</accession>
<dbReference type="Pfam" id="PF16565">
    <property type="entry name" value="MIT_C"/>
    <property type="match status" value="1"/>
</dbReference>
<dbReference type="InterPro" id="IPR038113">
    <property type="entry name" value="MITD1_C_sf"/>
</dbReference>
<proteinExistence type="predicted"/>
<reference evidence="2 3" key="1">
    <citation type="submission" date="2019-07" db="EMBL/GenBank/DDBJ databases">
        <title>Gramella aestuarii sp. nov., isolated from a tidal flat, and emended description of Gramella echinicola.</title>
        <authorList>
            <person name="Liu L."/>
        </authorList>
    </citation>
    <scope>NUCLEOTIDE SEQUENCE [LARGE SCALE GENOMIC DNA]</scope>
    <source>
        <strain evidence="2 3">BS12</strain>
    </source>
</reference>
<protein>
    <recommendedName>
        <fullName evidence="1">MITD1 C-terminal phospholipase D-like domain-containing protein</fullName>
    </recommendedName>
</protein>
<keyword evidence="3" id="KW-1185">Reference proteome</keyword>
<dbReference type="RefSeq" id="WP_156274910.1">
    <property type="nucleotide sequence ID" value="NZ_BAABGI010000001.1"/>
</dbReference>
<name>A0A7K1LN25_9FLAO</name>
<dbReference type="EMBL" id="VJVW01000002">
    <property type="protein sequence ID" value="MUP42051.1"/>
    <property type="molecule type" value="Genomic_DNA"/>
</dbReference>
<dbReference type="Proteomes" id="UP000460416">
    <property type="component" value="Unassembled WGS sequence"/>
</dbReference>
<feature type="domain" description="MITD1 C-terminal phospholipase D-like" evidence="1">
    <location>
        <begin position="159"/>
        <end position="299"/>
    </location>
</feature>
<dbReference type="InterPro" id="IPR032341">
    <property type="entry name" value="MITD1_C"/>
</dbReference>
<dbReference type="Gene3D" id="3.30.870.30">
    <property type="entry name" value="MITD, C-terminal phospholipase D-like domain"/>
    <property type="match status" value="1"/>
</dbReference>
<evidence type="ECO:0000313" key="3">
    <source>
        <dbReference type="Proteomes" id="UP000460416"/>
    </source>
</evidence>
<dbReference type="OrthoDB" id="5297084at2"/>
<comment type="caution">
    <text evidence="2">The sequence shown here is derived from an EMBL/GenBank/DDBJ whole genome shotgun (WGS) entry which is preliminary data.</text>
</comment>